<protein>
    <submittedName>
        <fullName evidence="3">DUF1758 domain-containing protein</fullName>
    </submittedName>
</protein>
<dbReference type="OrthoDB" id="5872352at2759"/>
<proteinExistence type="predicted"/>
<dbReference type="WBParaSite" id="nOo.2.0.1.t13026-RA">
    <property type="protein sequence ID" value="nOo.2.0.1.t13026-RA"/>
    <property type="gene ID" value="nOo.2.0.1.g13026"/>
</dbReference>
<evidence type="ECO:0000313" key="3">
    <source>
        <dbReference type="WBParaSite" id="nOo.2.0.1.t13026-RA"/>
    </source>
</evidence>
<name>A0A182EXX1_ONCOC</name>
<sequence length="169" mass="19511">MIKTDCKKLPVMVKQEQLDSRDGYCKKLDILIGDNYFLDLIQFESIIAMESGYSMVLTKLGPTIIGTGYINQPYKHNKGSIYSKITTLPTKTAPLILNEGDAPDVDNFWKLELLGKHEQPHYDDDRSLELFKKTLTKVGRRNQVSWPWKELKLWKETKPKINTNYVSVT</sequence>
<evidence type="ECO:0000313" key="1">
    <source>
        <dbReference type="EMBL" id="VDN00459.1"/>
    </source>
</evidence>
<reference evidence="3" key="1">
    <citation type="submission" date="2016-06" db="UniProtKB">
        <authorList>
            <consortium name="WormBaseParasite"/>
        </authorList>
    </citation>
    <scope>IDENTIFICATION</scope>
</reference>
<organism evidence="3">
    <name type="scientific">Onchocerca ochengi</name>
    <name type="common">Filarial nematode worm</name>
    <dbReference type="NCBI Taxonomy" id="42157"/>
    <lineage>
        <taxon>Eukaryota</taxon>
        <taxon>Metazoa</taxon>
        <taxon>Ecdysozoa</taxon>
        <taxon>Nematoda</taxon>
        <taxon>Chromadorea</taxon>
        <taxon>Rhabditida</taxon>
        <taxon>Spirurina</taxon>
        <taxon>Spiruromorpha</taxon>
        <taxon>Filarioidea</taxon>
        <taxon>Onchocercidae</taxon>
        <taxon>Onchocerca</taxon>
    </lineage>
</organism>
<gene>
    <name evidence="1" type="ORF">NOO_LOCUS13026</name>
</gene>
<dbReference type="EMBL" id="UYRW01013095">
    <property type="protein sequence ID" value="VDN00459.1"/>
    <property type="molecule type" value="Genomic_DNA"/>
</dbReference>
<evidence type="ECO:0000313" key="2">
    <source>
        <dbReference type="Proteomes" id="UP000271087"/>
    </source>
</evidence>
<dbReference type="Proteomes" id="UP000271087">
    <property type="component" value="Unassembled WGS sequence"/>
</dbReference>
<keyword evidence="2" id="KW-1185">Reference proteome</keyword>
<reference evidence="1 2" key="2">
    <citation type="submission" date="2018-08" db="EMBL/GenBank/DDBJ databases">
        <authorList>
            <person name="Laetsch R D."/>
            <person name="Stevens L."/>
            <person name="Kumar S."/>
            <person name="Blaxter L. M."/>
        </authorList>
    </citation>
    <scope>NUCLEOTIDE SEQUENCE [LARGE SCALE GENOMIC DNA]</scope>
</reference>
<dbReference type="AlphaFoldDB" id="A0A182EXX1"/>
<accession>A0A182EXX1</accession>